<evidence type="ECO:0000313" key="11">
    <source>
        <dbReference type="Proteomes" id="UP000327044"/>
    </source>
</evidence>
<evidence type="ECO:0000256" key="6">
    <source>
        <dbReference type="ARBA" id="ARBA00040778"/>
    </source>
</evidence>
<keyword evidence="4 8" id="KW-1133">Transmembrane helix</keyword>
<accession>A0A1Y1MDP3</accession>
<comment type="subcellular location">
    <subcellularLocation>
        <location evidence="1">Membrane</location>
        <topology evidence="1">Multi-pass membrane protein</topology>
    </subcellularLocation>
</comment>
<dbReference type="GO" id="GO:0016020">
    <property type="term" value="C:membrane"/>
    <property type="evidence" value="ECO:0007669"/>
    <property type="project" value="UniProtKB-SubCell"/>
</dbReference>
<reference evidence="10 11" key="2">
    <citation type="journal article" date="2018" name="Elife">
        <title>Firefly genomes illuminate parallel origins of bioluminescence in beetles.</title>
        <authorList>
            <person name="Fallon T.R."/>
            <person name="Lower S.E."/>
            <person name="Chang C.H."/>
            <person name="Bessho-Uehara M."/>
            <person name="Martin G.J."/>
            <person name="Bewick A.J."/>
            <person name="Behringer M."/>
            <person name="Debat H.J."/>
            <person name="Wong I."/>
            <person name="Day J.C."/>
            <person name="Suvorov A."/>
            <person name="Silva C.J."/>
            <person name="Stanger-Hall K.F."/>
            <person name="Hall D.W."/>
            <person name="Schmitz R.J."/>
            <person name="Nelson D.R."/>
            <person name="Lewis S.M."/>
            <person name="Shigenobu S."/>
            <person name="Bybee S.M."/>
            <person name="Larracuente A.M."/>
            <person name="Oba Y."/>
            <person name="Weng J.K."/>
        </authorList>
    </citation>
    <scope>NUCLEOTIDE SEQUENCE [LARGE SCALE GENOMIC DNA]</scope>
    <source>
        <strain evidence="10">1611_PpyrPB1</strain>
        <tissue evidence="10">Whole body</tissue>
    </source>
</reference>
<protein>
    <recommendedName>
        <fullName evidence="6">Complex I assembly factor TIMMDC1, mitochondrial</fullName>
    </recommendedName>
    <alternativeName>
        <fullName evidence="7">Translocase of inner mitochondrial membrane domain-containing protein 1</fullName>
    </alternativeName>
</protein>
<dbReference type="InParanoid" id="A0A1Y1MDP3"/>
<dbReference type="AlphaFoldDB" id="A0A1Y1MDP3"/>
<evidence type="ECO:0000256" key="4">
    <source>
        <dbReference type="ARBA" id="ARBA00022989"/>
    </source>
</evidence>
<reference evidence="9" key="1">
    <citation type="journal article" date="2016" name="Sci. Rep.">
        <title>Molecular characterization of firefly nuptial gifts: a multi-omics approach sheds light on postcopulatory sexual selection.</title>
        <authorList>
            <person name="Al-Wathiqui N."/>
            <person name="Fallon T.R."/>
            <person name="South A."/>
            <person name="Weng J.K."/>
            <person name="Lewis S.M."/>
        </authorList>
    </citation>
    <scope>NUCLEOTIDE SEQUENCE</scope>
</reference>
<evidence type="ECO:0000256" key="5">
    <source>
        <dbReference type="ARBA" id="ARBA00023136"/>
    </source>
</evidence>
<keyword evidence="11" id="KW-1185">Reference proteome</keyword>
<proteinExistence type="inferred from homology"/>
<evidence type="ECO:0000313" key="10">
    <source>
        <dbReference type="EMBL" id="KAB0794775.1"/>
    </source>
</evidence>
<evidence type="ECO:0000313" key="9">
    <source>
        <dbReference type="EMBL" id="JAV83793.1"/>
    </source>
</evidence>
<name>A0A1Y1MDP3_PHOPY</name>
<dbReference type="PANTHER" id="PTHR13002">
    <property type="entry name" value="C3ORF1 PROTEIN-RELATED"/>
    <property type="match status" value="1"/>
</dbReference>
<dbReference type="GO" id="GO:0032981">
    <property type="term" value="P:mitochondrial respiratory chain complex I assembly"/>
    <property type="evidence" value="ECO:0007669"/>
    <property type="project" value="InterPro"/>
</dbReference>
<dbReference type="Pfam" id="PF02466">
    <property type="entry name" value="Tim17"/>
    <property type="match status" value="1"/>
</dbReference>
<dbReference type="InterPro" id="IPR055299">
    <property type="entry name" value="TIMMDC1"/>
</dbReference>
<dbReference type="EMBL" id="VVIM01000008">
    <property type="protein sequence ID" value="KAB0794775.1"/>
    <property type="molecule type" value="Genomic_DNA"/>
</dbReference>
<evidence type="ECO:0000256" key="7">
    <source>
        <dbReference type="ARBA" id="ARBA00041344"/>
    </source>
</evidence>
<dbReference type="Proteomes" id="UP000327044">
    <property type="component" value="Unassembled WGS sequence"/>
</dbReference>
<evidence type="ECO:0000256" key="8">
    <source>
        <dbReference type="SAM" id="Phobius"/>
    </source>
</evidence>
<feature type="transmembrane region" description="Helical" evidence="8">
    <location>
        <begin position="172"/>
        <end position="195"/>
    </location>
</feature>
<comment type="similarity">
    <text evidence="2">Belongs to the Tim17/Tim22/Tim23 family.</text>
</comment>
<sequence length="257" mass="28785">MIARNFGKLLPCLIPIDNVSKELKTVKEADLTVVQKESGWERVKSLFEKDDFGRITPELQSIINVGCASCFLGMLYGGITNTRETYIDFVKNNQATSFKSHLEAKKTLQDRMTLSFAKGAFKWGWRLTVFSSTYIVVSTLYSTYRGKNGILEHTAAGTVAGSLYKFKLGPPAMLVGGLVGGALGSVAGVATNVLLKLSGMTMQEVRYWNYKWLKKRSDKYNEEFKKHIEKDQIELLTERELAMEKSPPDLSTIETSQ</sequence>
<reference evidence="10" key="3">
    <citation type="submission" date="2019-08" db="EMBL/GenBank/DDBJ databases">
        <authorList>
            <consortium name="Photinus pyralis genome working group"/>
            <person name="Fallon T.R."/>
            <person name="Sander Lower S.E."/>
            <person name="Weng J.-K."/>
        </authorList>
    </citation>
    <scope>NUCLEOTIDE SEQUENCE</scope>
    <source>
        <strain evidence="10">1611_PpyrPB1</strain>
        <tissue evidence="10">Whole body</tissue>
    </source>
</reference>
<keyword evidence="5 8" id="KW-0472">Membrane</keyword>
<dbReference type="PANTHER" id="PTHR13002:SF1">
    <property type="entry name" value="COMPLEX I ASSEMBLY FACTOR TIMMDC1, MITOCHONDRIAL"/>
    <property type="match status" value="1"/>
</dbReference>
<evidence type="ECO:0000256" key="1">
    <source>
        <dbReference type="ARBA" id="ARBA00004141"/>
    </source>
</evidence>
<dbReference type="FunCoup" id="A0A1Y1MDP3">
    <property type="interactions" value="738"/>
</dbReference>
<evidence type="ECO:0000256" key="3">
    <source>
        <dbReference type="ARBA" id="ARBA00022692"/>
    </source>
</evidence>
<evidence type="ECO:0000256" key="2">
    <source>
        <dbReference type="ARBA" id="ARBA00008444"/>
    </source>
</evidence>
<organism evidence="9">
    <name type="scientific">Photinus pyralis</name>
    <name type="common">Common eastern firefly</name>
    <name type="synonym">Lampyris pyralis</name>
    <dbReference type="NCBI Taxonomy" id="7054"/>
    <lineage>
        <taxon>Eukaryota</taxon>
        <taxon>Metazoa</taxon>
        <taxon>Ecdysozoa</taxon>
        <taxon>Arthropoda</taxon>
        <taxon>Hexapoda</taxon>
        <taxon>Insecta</taxon>
        <taxon>Pterygota</taxon>
        <taxon>Neoptera</taxon>
        <taxon>Endopterygota</taxon>
        <taxon>Coleoptera</taxon>
        <taxon>Polyphaga</taxon>
        <taxon>Elateriformia</taxon>
        <taxon>Elateroidea</taxon>
        <taxon>Lampyridae</taxon>
        <taxon>Lampyrinae</taxon>
        <taxon>Photinus</taxon>
    </lineage>
</organism>
<dbReference type="EMBL" id="GEZM01034446">
    <property type="protein sequence ID" value="JAV83793.1"/>
    <property type="molecule type" value="Transcribed_RNA"/>
</dbReference>
<gene>
    <name evidence="10" type="ORF">PPYR_11614</name>
</gene>
<dbReference type="OrthoDB" id="5826189at2759"/>
<dbReference type="GO" id="GO:0005739">
    <property type="term" value="C:mitochondrion"/>
    <property type="evidence" value="ECO:0007669"/>
    <property type="project" value="TreeGrafter"/>
</dbReference>
<keyword evidence="3 8" id="KW-0812">Transmembrane</keyword>